<keyword evidence="1" id="KW-0472">Membrane</keyword>
<evidence type="ECO:0000313" key="5">
    <source>
        <dbReference type="Proteomes" id="UP000023435"/>
    </source>
</evidence>
<keyword evidence="1" id="KW-0812">Transmembrane</keyword>
<keyword evidence="2" id="KW-0732">Signal</keyword>
<evidence type="ECO:0000259" key="3">
    <source>
        <dbReference type="PROSITE" id="PS50234"/>
    </source>
</evidence>
<dbReference type="InterPro" id="IPR051266">
    <property type="entry name" value="CLCR"/>
</dbReference>
<organism evidence="4 5">
    <name type="scientific">Lysobacter capsici AZ78</name>
    <dbReference type="NCBI Taxonomy" id="1444315"/>
    <lineage>
        <taxon>Bacteria</taxon>
        <taxon>Pseudomonadati</taxon>
        <taxon>Pseudomonadota</taxon>
        <taxon>Gammaproteobacteria</taxon>
        <taxon>Lysobacterales</taxon>
        <taxon>Lysobacteraceae</taxon>
        <taxon>Lysobacter</taxon>
    </lineage>
</organism>
<accession>A0A125MMC3</accession>
<feature type="chain" id="PRO_5007178051" evidence="2">
    <location>
        <begin position="17"/>
        <end position="860"/>
    </location>
</feature>
<keyword evidence="5" id="KW-1185">Reference proteome</keyword>
<dbReference type="PANTHER" id="PTHR10579:SF43">
    <property type="entry name" value="ZINC FINGER (C3HC4-TYPE RING FINGER) FAMILY PROTEIN"/>
    <property type="match status" value="1"/>
</dbReference>
<dbReference type="SUPFAM" id="SSF53300">
    <property type="entry name" value="vWA-like"/>
    <property type="match status" value="1"/>
</dbReference>
<dbReference type="PROSITE" id="PS50234">
    <property type="entry name" value="VWFA"/>
    <property type="match status" value="1"/>
</dbReference>
<dbReference type="SMART" id="SM00327">
    <property type="entry name" value="VWA"/>
    <property type="match status" value="1"/>
</dbReference>
<dbReference type="PANTHER" id="PTHR10579">
    <property type="entry name" value="CALCIUM-ACTIVATED CHLORIDE CHANNEL REGULATOR"/>
    <property type="match status" value="1"/>
</dbReference>
<dbReference type="AlphaFoldDB" id="A0A125MMC3"/>
<feature type="domain" description="VWFA" evidence="3">
    <location>
        <begin position="211"/>
        <end position="439"/>
    </location>
</feature>
<dbReference type="Gene3D" id="3.40.50.410">
    <property type="entry name" value="von Willebrand factor, type A domain"/>
    <property type="match status" value="1"/>
</dbReference>
<dbReference type="CDD" id="cd00198">
    <property type="entry name" value="vWFA"/>
    <property type="match status" value="1"/>
</dbReference>
<sequence>MLLACALAAWSCLAAAAPASSFDITVPNRNGPGQLQISALKITLQLDTSANIAVNLQEAGSGALATESMVLTNANNDCFLAPDDACFKTFPNTPAGAVSADRLTVIKSQQAGADPGGADNKLVLVLRLRSNLNEGGGCTSTLLAPETWTVSVVGGAARIVAASVQSLDKQTVGAGNPACGTAFRPIPRNDGPVASISGTPQILSGGRIGVDAVMVLDRSGSMSDAVSASPGAPTKMLRLHEAAATFIDMWKALRDNECQNFDVACPADGGAPAVQGPVDRLGVVYFDHGIKWLKELQASSGIDGLKEFGGLNLATEKTAINAVNPSGATSIGGGLLKGAQALAPAPSEPNRKIVLLMSDGQQNTDPLAQVSGSQVQTTTGGGAPVALPNQPPVQIYGVTVGTGVAVDATINQQASIASNGFYLNTEDDAAILPNLFVQVLQNAVRFSSVETLRVISDVTTESAPFETSFPVTTGTHSLAFNLNWNAAMGSLRVRLTPPAGATPIDFVPSTATLGGRLIGNVAFPRVGVAQSAGVWKLQVMGGLGKPVAFNLSLLGDDSDVNSVLGPVAAEYAVGGKIKLSAQVNDLDQPLRGLNTQPAAQVKVFVVKPGNNLGDVLSDANVQGGSAPQGDQASAAQLKLKALLAADPDALKHANETITLLDNGAAANGDSKADDGRYSALVPADFEGHYQFVFLVEGKSESGGPFVRQQIRTVHVRSLPDPTKTQYDSNIVTTDGGKAVIIVATPKNVLGGKMGPGWANYFWFNAQGQAPVKPKDNLDGTYTVQIPFTGTPPKVSLHFLPEPVYRPDSFVPPAGSLTPGNSIGDNIIDNVPPGPGQPWWKRWWWVILIVLLLLFLLLRRK</sequence>
<dbReference type="Proteomes" id="UP000023435">
    <property type="component" value="Unassembled WGS sequence"/>
</dbReference>
<keyword evidence="1" id="KW-1133">Transmembrane helix</keyword>
<reference evidence="4 5" key="1">
    <citation type="journal article" date="2014" name="Genome Announc.">
        <title>Draft Genome Sequence of Lysobacter capsici AZ78, a Bacterium Antagonistic to Plant-Pathogenic Oomycetes.</title>
        <authorList>
            <person name="Puopolo G."/>
            <person name="Sonego P."/>
            <person name="Engelen K."/>
            <person name="Pertot I."/>
        </authorList>
    </citation>
    <scope>NUCLEOTIDE SEQUENCE [LARGE SCALE GENOMIC DNA]</scope>
    <source>
        <strain evidence="4 5">AZ78</strain>
    </source>
</reference>
<protein>
    <submittedName>
        <fullName evidence="4">Bacillopeptidase F</fullName>
    </submittedName>
</protein>
<name>A0A125MMC3_9GAMM</name>
<dbReference type="InterPro" id="IPR002035">
    <property type="entry name" value="VWF_A"/>
</dbReference>
<evidence type="ECO:0000313" key="4">
    <source>
        <dbReference type="EMBL" id="KWS02991.1"/>
    </source>
</evidence>
<feature type="signal peptide" evidence="2">
    <location>
        <begin position="1"/>
        <end position="16"/>
    </location>
</feature>
<feature type="transmembrane region" description="Helical" evidence="1">
    <location>
        <begin position="841"/>
        <end position="857"/>
    </location>
</feature>
<evidence type="ECO:0000256" key="2">
    <source>
        <dbReference type="SAM" id="SignalP"/>
    </source>
</evidence>
<dbReference type="InterPro" id="IPR036465">
    <property type="entry name" value="vWFA_dom_sf"/>
</dbReference>
<gene>
    <name evidence="4" type="ORF">AZ78_0537</name>
</gene>
<proteinExistence type="predicted"/>
<evidence type="ECO:0000256" key="1">
    <source>
        <dbReference type="SAM" id="Phobius"/>
    </source>
</evidence>
<comment type="caution">
    <text evidence="4">The sequence shown here is derived from an EMBL/GenBank/DDBJ whole genome shotgun (WGS) entry which is preliminary data.</text>
</comment>
<dbReference type="EMBL" id="JAJA02000001">
    <property type="protein sequence ID" value="KWS02991.1"/>
    <property type="molecule type" value="Genomic_DNA"/>
</dbReference>